<evidence type="ECO:0000313" key="4">
    <source>
        <dbReference type="Proteomes" id="UP000248806"/>
    </source>
</evidence>
<reference evidence="3 4" key="1">
    <citation type="submission" date="2018-06" db="EMBL/GenBank/DDBJ databases">
        <title>Genomic Encyclopedia of Archaeal and Bacterial Type Strains, Phase II (KMG-II): from individual species to whole genera.</title>
        <authorList>
            <person name="Goeker M."/>
        </authorList>
    </citation>
    <scope>NUCLEOTIDE SEQUENCE [LARGE SCALE GENOMIC DNA]</scope>
    <source>
        <strain evidence="3 4">ATCC BAA-1881</strain>
    </source>
</reference>
<dbReference type="Pfam" id="PF08100">
    <property type="entry name" value="Dimerisation"/>
    <property type="match status" value="1"/>
</dbReference>
<keyword evidence="4" id="KW-1185">Reference proteome</keyword>
<dbReference type="Pfam" id="PF13649">
    <property type="entry name" value="Methyltransf_25"/>
    <property type="match status" value="1"/>
</dbReference>
<name>A0A326UFM9_THEHA</name>
<dbReference type="Gene3D" id="3.40.50.150">
    <property type="entry name" value="Vaccinia Virus protein VP39"/>
    <property type="match status" value="1"/>
</dbReference>
<keyword evidence="3" id="KW-0489">Methyltransferase</keyword>
<dbReference type="GO" id="GO:0008168">
    <property type="term" value="F:methyltransferase activity"/>
    <property type="evidence" value="ECO:0007669"/>
    <property type="project" value="UniProtKB-KW"/>
</dbReference>
<dbReference type="SUPFAM" id="SSF53335">
    <property type="entry name" value="S-adenosyl-L-methionine-dependent methyltransferases"/>
    <property type="match status" value="1"/>
</dbReference>
<dbReference type="GO" id="GO:0032259">
    <property type="term" value="P:methylation"/>
    <property type="evidence" value="ECO:0007669"/>
    <property type="project" value="UniProtKB-KW"/>
</dbReference>
<feature type="domain" description="O-methyltransferase dimerisation" evidence="1">
    <location>
        <begin position="22"/>
        <end position="97"/>
    </location>
</feature>
<dbReference type="RefSeq" id="WP_111320102.1">
    <property type="nucleotide sequence ID" value="NZ_BIFX01000001.1"/>
</dbReference>
<dbReference type="InterPro" id="IPR036390">
    <property type="entry name" value="WH_DNA-bd_sf"/>
</dbReference>
<dbReference type="SUPFAM" id="SSF46785">
    <property type="entry name" value="Winged helix' DNA-binding domain"/>
    <property type="match status" value="1"/>
</dbReference>
<evidence type="ECO:0000259" key="1">
    <source>
        <dbReference type="Pfam" id="PF08100"/>
    </source>
</evidence>
<organism evidence="3 4">
    <name type="scientific">Thermosporothrix hazakensis</name>
    <dbReference type="NCBI Taxonomy" id="644383"/>
    <lineage>
        <taxon>Bacteria</taxon>
        <taxon>Bacillati</taxon>
        <taxon>Chloroflexota</taxon>
        <taxon>Ktedonobacteria</taxon>
        <taxon>Ktedonobacterales</taxon>
        <taxon>Thermosporotrichaceae</taxon>
        <taxon>Thermosporothrix</taxon>
    </lineage>
</organism>
<dbReference type="Proteomes" id="UP000248806">
    <property type="component" value="Unassembled WGS sequence"/>
</dbReference>
<dbReference type="EMBL" id="QKUF01000002">
    <property type="protein sequence ID" value="PZW34504.1"/>
    <property type="molecule type" value="Genomic_DNA"/>
</dbReference>
<dbReference type="AlphaFoldDB" id="A0A326UFM9"/>
<proteinExistence type="predicted"/>
<dbReference type="CDD" id="cd02440">
    <property type="entry name" value="AdoMet_MTases"/>
    <property type="match status" value="1"/>
</dbReference>
<feature type="domain" description="Methyltransferase" evidence="2">
    <location>
        <begin position="172"/>
        <end position="264"/>
    </location>
</feature>
<sequence>MENGTIARLGEHVCIPPAQMTDIAFAFAQSDPLWIAVKLDLFTWVARGVDTPARLAFLVPLSEAALSRLFGALCALRFLRCTASGYALTPISERYLVADRSHYLGDLMLELRCKVRLWESDGALSLCSLEKLLLETPLSDLALDPLFLLMYPVARCIMDRLGVGRSRHAQRIADLGSGVGAIAALELDAQAHGVAFDFAEALFQAQRSAQEYGVSERLECCATDLAALELPGEAFDLIFAGHLARMPEGAQALIWQCYQALKPGACMVVLESYREAVQDLFAVSQPSCTSQRLYQWLKEAGFRVEIWTDITAEAVLIATRPAWVAH</sequence>
<keyword evidence="3" id="KW-0808">Transferase</keyword>
<evidence type="ECO:0000259" key="2">
    <source>
        <dbReference type="Pfam" id="PF13649"/>
    </source>
</evidence>
<dbReference type="InterPro" id="IPR012967">
    <property type="entry name" value="COMT_dimerisation"/>
</dbReference>
<dbReference type="OrthoDB" id="9772751at2"/>
<dbReference type="GO" id="GO:0046983">
    <property type="term" value="F:protein dimerization activity"/>
    <property type="evidence" value="ECO:0007669"/>
    <property type="project" value="InterPro"/>
</dbReference>
<dbReference type="InterPro" id="IPR041698">
    <property type="entry name" value="Methyltransf_25"/>
</dbReference>
<comment type="caution">
    <text evidence="3">The sequence shown here is derived from an EMBL/GenBank/DDBJ whole genome shotgun (WGS) entry which is preliminary data.</text>
</comment>
<accession>A0A326UFM9</accession>
<dbReference type="InterPro" id="IPR029063">
    <property type="entry name" value="SAM-dependent_MTases_sf"/>
</dbReference>
<evidence type="ECO:0000313" key="3">
    <source>
        <dbReference type="EMBL" id="PZW34504.1"/>
    </source>
</evidence>
<gene>
    <name evidence="3" type="ORF">EI42_01341</name>
</gene>
<dbReference type="Gene3D" id="1.10.10.10">
    <property type="entry name" value="Winged helix-like DNA-binding domain superfamily/Winged helix DNA-binding domain"/>
    <property type="match status" value="1"/>
</dbReference>
<dbReference type="InterPro" id="IPR036388">
    <property type="entry name" value="WH-like_DNA-bd_sf"/>
</dbReference>
<protein>
    <submittedName>
        <fullName evidence="3">Methyltransferase family protein</fullName>
    </submittedName>
</protein>